<organism evidence="2 3">
    <name type="scientific">Parapoxvirus red deer/HL953</name>
    <dbReference type="NCBI Taxonomy" id="1579460"/>
    <lineage>
        <taxon>Viruses</taxon>
        <taxon>Varidnaviria</taxon>
        <taxon>Bamfordvirae</taxon>
        <taxon>Nucleocytoviricota</taxon>
        <taxon>Pokkesviricetes</taxon>
        <taxon>Chitovirales</taxon>
        <taxon>Poxviridae</taxon>
        <taxon>Chordopoxvirinae</taxon>
        <taxon>Parapoxvirus</taxon>
        <taxon>Parapoxvirus reddeerpox</taxon>
        <taxon>Red deerpox virus</taxon>
    </lineage>
</organism>
<keyword evidence="3" id="KW-1185">Reference proteome</keyword>
<dbReference type="Proteomes" id="UP000107385">
    <property type="component" value="Segment"/>
</dbReference>
<evidence type="ECO:0000313" key="3">
    <source>
        <dbReference type="Proteomes" id="UP000107385"/>
    </source>
</evidence>
<accession>A0A0A7M9R0</accession>
<feature type="compositionally biased region" description="Basic and acidic residues" evidence="1">
    <location>
        <begin position="66"/>
        <end position="79"/>
    </location>
</feature>
<reference evidence="2 3" key="1">
    <citation type="submission" date="2014-09" db="EMBL/GenBank/DDBJ databases">
        <title>Parapoxvirus (PPV) of red deer reveals sub-clinical infection and confirms a unique species.</title>
        <authorList>
            <person name="Friederichs S."/>
            <person name="Stefan K."/>
            <person name="Helmut B."/>
            <person name="Heike L."/>
            <person name="Mathias B."/>
        </authorList>
    </citation>
    <scope>NUCLEOTIDE SEQUENCE [LARGE SCALE GENOMIC DNA]</scope>
    <source>
        <strain evidence="2">HL953</strain>
    </source>
</reference>
<evidence type="ECO:0000256" key="1">
    <source>
        <dbReference type="SAM" id="MobiDB-lite"/>
    </source>
</evidence>
<dbReference type="GeneID" id="22647447"/>
<name>A0A0A7M9R0_9POXV</name>
<feature type="region of interest" description="Disordered" evidence="1">
    <location>
        <begin position="1"/>
        <end position="118"/>
    </location>
</feature>
<dbReference type="Pfam" id="PF03339">
    <property type="entry name" value="Pox_L3_FP4"/>
    <property type="match status" value="2"/>
</dbReference>
<evidence type="ECO:0000313" key="2">
    <source>
        <dbReference type="EMBL" id="AIZ77300.1"/>
    </source>
</evidence>
<dbReference type="RefSeq" id="YP_009112788.1">
    <property type="nucleotide sequence ID" value="NC_025963.1"/>
</dbReference>
<dbReference type="InterPro" id="IPR005007">
    <property type="entry name" value="Poxvirus_L3/FP4"/>
</dbReference>
<protein>
    <recommendedName>
        <fullName evidence="4">Internal virion protein</fullName>
    </recommendedName>
</protein>
<sequence length="423" mass="45306">MDERRDPGGGGFQRFGASRQAFRRGRGGFRRPPGTDPYVHPAAKKTVTFAPSPDAAAPMAEAAGDDGDRRQPPVRERAVAYRPTRRPSRGGGGGAGAPAPPHSRAGQSPATASAPVTVPMSVPASGGIGLLERRICDDVTAFTPLVLAVADEEAGCWLELSAMVRSRRAVGFPVCRRAQQCGAGAIPPPPGGGAVVMCFESFGAGAGAGPAGCAQMQLRAGERPCVLSDAVVFQMVAIMYHLFQRGIFLDDVCVDLISVPPCSISFSVSQLVFQVSTSSLVVLSPRSRLYRARLPQACYMDLLRLLVPAGSRFLDEGCAYFFEWIIRHHLDLLSKHFLDMFRASRRSVSGTPLHRRAEPGVLVWVAREDAVVLGVTLTEVSISDNVRVIWSADGAVFEVEDFPVHDVFPAPELVTRARAMVCL</sequence>
<dbReference type="EMBL" id="KM502564">
    <property type="protein sequence ID" value="AIZ77300.1"/>
    <property type="molecule type" value="Genomic_DNA"/>
</dbReference>
<evidence type="ECO:0008006" key="4">
    <source>
        <dbReference type="Google" id="ProtNLM"/>
    </source>
</evidence>
<dbReference type="OrthoDB" id="7692at10239"/>
<feature type="compositionally biased region" description="Low complexity" evidence="1">
    <location>
        <begin position="50"/>
        <end position="62"/>
    </location>
</feature>
<dbReference type="KEGG" id="vg:22647447"/>
<proteinExistence type="predicted"/>